<gene>
    <name evidence="1" type="ORF">SAY87_028226</name>
</gene>
<accession>A0AAN7QNU2</accession>
<organism evidence="1 2">
    <name type="scientific">Trapa incisa</name>
    <dbReference type="NCBI Taxonomy" id="236973"/>
    <lineage>
        <taxon>Eukaryota</taxon>
        <taxon>Viridiplantae</taxon>
        <taxon>Streptophyta</taxon>
        <taxon>Embryophyta</taxon>
        <taxon>Tracheophyta</taxon>
        <taxon>Spermatophyta</taxon>
        <taxon>Magnoliopsida</taxon>
        <taxon>eudicotyledons</taxon>
        <taxon>Gunneridae</taxon>
        <taxon>Pentapetalae</taxon>
        <taxon>rosids</taxon>
        <taxon>malvids</taxon>
        <taxon>Myrtales</taxon>
        <taxon>Lythraceae</taxon>
        <taxon>Trapa</taxon>
    </lineage>
</organism>
<reference evidence="1 2" key="1">
    <citation type="journal article" date="2023" name="Hortic Res">
        <title>Pangenome of water caltrop reveals structural variations and asymmetric subgenome divergence after allopolyploidization.</title>
        <authorList>
            <person name="Zhang X."/>
            <person name="Chen Y."/>
            <person name="Wang L."/>
            <person name="Yuan Y."/>
            <person name="Fang M."/>
            <person name="Shi L."/>
            <person name="Lu R."/>
            <person name="Comes H.P."/>
            <person name="Ma Y."/>
            <person name="Chen Y."/>
            <person name="Huang G."/>
            <person name="Zhou Y."/>
            <person name="Zheng Z."/>
            <person name="Qiu Y."/>
        </authorList>
    </citation>
    <scope>NUCLEOTIDE SEQUENCE [LARGE SCALE GENOMIC DNA]</scope>
    <source>
        <tissue evidence="1">Roots</tissue>
    </source>
</reference>
<proteinExistence type="predicted"/>
<protein>
    <submittedName>
        <fullName evidence="1">Uncharacterized protein</fullName>
    </submittedName>
</protein>
<sequence>MTIDQSYLRVCAYKYRNLVKVKIDVTITDHRPLMIENEGAYLNKENPAFLYSRSSRLAENNRMIERVAWLPDEVTEADAGAGAEHRGVGTAAPRSYARVQVIRRRGYVRKARESDQGESMYELTVEEGSDIWLALVNRRFRSGRLAKLESLFTILPLSPFASTRIIKENTCYCRKFIVFIKTVIMSVFNSKADYSPCSLRSRNGLRWTKHGAVAVSVSVSLCTLVYLVSASKGAVEKIVREVMPNHQQWVMLSSISSKFLHQNSQPPPTPKK</sequence>
<dbReference type="EMBL" id="JAXIOK010000004">
    <property type="protein sequence ID" value="KAK4773207.1"/>
    <property type="molecule type" value="Genomic_DNA"/>
</dbReference>
<comment type="caution">
    <text evidence="1">The sequence shown here is derived from an EMBL/GenBank/DDBJ whole genome shotgun (WGS) entry which is preliminary data.</text>
</comment>
<evidence type="ECO:0000313" key="2">
    <source>
        <dbReference type="Proteomes" id="UP001345219"/>
    </source>
</evidence>
<dbReference type="Proteomes" id="UP001345219">
    <property type="component" value="Chromosome 22"/>
</dbReference>
<name>A0AAN7QNU2_9MYRT</name>
<keyword evidence="2" id="KW-1185">Reference proteome</keyword>
<dbReference type="AlphaFoldDB" id="A0AAN7QNU2"/>
<evidence type="ECO:0000313" key="1">
    <source>
        <dbReference type="EMBL" id="KAK4773207.1"/>
    </source>
</evidence>